<dbReference type="SUPFAM" id="SSF56235">
    <property type="entry name" value="N-terminal nucleophile aminohydrolases (Ntn hydrolases)"/>
    <property type="match status" value="1"/>
</dbReference>
<dbReference type="Gene3D" id="1.10.246.130">
    <property type="match status" value="1"/>
</dbReference>
<sequence>MKLTCFILLLLAAPATLLHAQQTQKPPLHGKHWMAITGKPLAATAGAAIFQQGGNAVDAACAMLAATCTMWDVLSWGGETQALIYHPKTGKVIAINALGVAPTGATPAFYKAKGYSFPPEYGPLAAVTPGTPGGLCHMLAHYGTMSLQQVLAPAMEMAKGYPMEAQTANSIEREKALIKQWPYSKTVFLTHPGEKREAPEAGEIFVQRDLLATLGKMVEAEQQALESGKDRKQAIMAAYDRFYTGDIAREFVRGCREQGGLITLEDLARWKPVEEEPLHINYKGIDVYKLQEWTQGPALLQSLNMLENIDLKAMGYNSTRYIHTLYQVMNMAFADRDFYYGDPSFSPRPPIKGLLSKAYARQRVQQMRQDRNNPTVQPGDPYPFEGGTNPFLSLLKERMKLADTAAPAKPGQVVPKHDAAAGPGSIAPGEADWQQHDVLTAAVAGEAGKLQHNALAAEAAYQSRLWRGTTTVEAADAEGWVVSITPSGGWMPACIAGRTGVGMSQRAQSFVLDPVINPFNVIAPGKRPRVTLTPSLALKDGKPYLAFGVQGGDTQDQNLLQFFLNMVEFGMTVQQATEAANINSEQLWLSLGGDSLKARLPRPGHLLLQAGTSAQTRAELEKMGYKLTFRQRTSGPINAIYFDREHGSLWGGSSNHGEDYGIGW</sequence>
<feature type="signal peptide" evidence="1">
    <location>
        <begin position="1"/>
        <end position="20"/>
    </location>
</feature>
<dbReference type="RefSeq" id="WP_119075582.1">
    <property type="nucleotide sequence ID" value="NZ_CP029600.1"/>
</dbReference>
<dbReference type="PANTHER" id="PTHR43881:SF1">
    <property type="entry name" value="GAMMA-GLUTAMYLTRANSPEPTIDASE (AFU_ORTHOLOGUE AFUA_4G13580)"/>
    <property type="match status" value="1"/>
</dbReference>
<dbReference type="InterPro" id="IPR043138">
    <property type="entry name" value="GGT_lsub"/>
</dbReference>
<dbReference type="EMBL" id="CP029600">
    <property type="protein sequence ID" value="AWO00306.1"/>
    <property type="molecule type" value="Genomic_DNA"/>
</dbReference>
<evidence type="ECO:0000256" key="1">
    <source>
        <dbReference type="SAM" id="SignalP"/>
    </source>
</evidence>
<keyword evidence="1" id="KW-0732">Signal</keyword>
<reference evidence="2 3" key="1">
    <citation type="submission" date="2018-05" db="EMBL/GenBank/DDBJ databases">
        <title>Chitinophaga sp. nov., isolated from rhizosphere soil of Alhagi.</title>
        <authorList>
            <person name="Liu Y."/>
        </authorList>
    </citation>
    <scope>NUCLEOTIDE SEQUENCE [LARGE SCALE GENOMIC DNA]</scope>
    <source>
        <strain evidence="2 3">T22</strain>
    </source>
</reference>
<gene>
    <name evidence="2" type="ORF">DLD77_00575</name>
</gene>
<dbReference type="PRINTS" id="PR01210">
    <property type="entry name" value="GGTRANSPTASE"/>
</dbReference>
<keyword evidence="3" id="KW-1185">Reference proteome</keyword>
<dbReference type="Pfam" id="PF01019">
    <property type="entry name" value="G_glu_transpept"/>
    <property type="match status" value="1"/>
</dbReference>
<dbReference type="Proteomes" id="UP000246099">
    <property type="component" value="Chromosome"/>
</dbReference>
<dbReference type="InterPro" id="IPR043137">
    <property type="entry name" value="GGT_ssub_C"/>
</dbReference>
<dbReference type="InterPro" id="IPR029055">
    <property type="entry name" value="Ntn_hydrolases_N"/>
</dbReference>
<name>A0ABM6W8N9_9BACT</name>
<evidence type="ECO:0000313" key="3">
    <source>
        <dbReference type="Proteomes" id="UP000246099"/>
    </source>
</evidence>
<protein>
    <submittedName>
        <fullName evidence="2">Gamma-glutamyltransferase</fullName>
    </submittedName>
</protein>
<feature type="chain" id="PRO_5045827419" evidence="1">
    <location>
        <begin position="21"/>
        <end position="664"/>
    </location>
</feature>
<dbReference type="InterPro" id="IPR052896">
    <property type="entry name" value="GGT-like_enzyme"/>
</dbReference>
<dbReference type="PANTHER" id="PTHR43881">
    <property type="entry name" value="GAMMA-GLUTAMYLTRANSPEPTIDASE (AFU_ORTHOLOGUE AFUA_4G13580)"/>
    <property type="match status" value="1"/>
</dbReference>
<proteinExistence type="predicted"/>
<evidence type="ECO:0000313" key="2">
    <source>
        <dbReference type="EMBL" id="AWO00306.1"/>
    </source>
</evidence>
<dbReference type="Gene3D" id="3.60.20.40">
    <property type="match status" value="1"/>
</dbReference>
<organism evidence="2 3">
    <name type="scientific">Chitinophaga alhagiae</name>
    <dbReference type="NCBI Taxonomy" id="2203219"/>
    <lineage>
        <taxon>Bacteria</taxon>
        <taxon>Pseudomonadati</taxon>
        <taxon>Bacteroidota</taxon>
        <taxon>Chitinophagia</taxon>
        <taxon>Chitinophagales</taxon>
        <taxon>Chitinophagaceae</taxon>
        <taxon>Chitinophaga</taxon>
    </lineage>
</organism>
<accession>A0ABM6W8N9</accession>